<evidence type="ECO:0000313" key="1">
    <source>
        <dbReference type="EMBL" id="KAI6081908.1"/>
    </source>
</evidence>
<dbReference type="EMBL" id="MU394383">
    <property type="protein sequence ID" value="KAI6081908.1"/>
    <property type="molecule type" value="Genomic_DNA"/>
</dbReference>
<accession>A0ACC0CNM1</accession>
<evidence type="ECO:0000313" key="2">
    <source>
        <dbReference type="Proteomes" id="UP001497680"/>
    </source>
</evidence>
<keyword evidence="2" id="KW-1185">Reference proteome</keyword>
<sequence length="1001" mass="109954">MSSTAISNSGLNNDNIAINRSRENVVQQIQHIDTFTDGVLQHLSATNISVEEEGDMPTRSSDIQGASAPDHPAPTVSPMSTVSSSPRHLPNGLTSQLMPIRKPVPKTVASYQETMLSKAGLSWRPVYLRRRVLLAFAVIFTIIVVAIEALAYISTMNQGLVAGQYRLQYLWKYGPTAILSVVMALWGRVEYQSKSTAPWYRLWSGPQGASRSVLLDYISPILPVAVYQAIKHKDYIVASTIIISLLLRAIVIFSTSFISLVPTQVIVSSVPVTLGNTFKDVADTWSSPWGQEIGSFTAQLYNSLSAGQTKYPAGLQDSFAYQDFSVDMTPFNDITVATDAFFGNLKCHESNYINISIHDTIRSSESRPQAYNVGNCTVEFDVTFPQNISDLVIYGRSELSLCEENYHKYPGGSSAPALYESNFTLQVYFMKVSYENRTTKGRNDTYQSGVIDKWLEKTCTPSHMLRKIAVTRAEGGSDRFVTIDQPHRALPETKPWSSLLDLNDMFNRGTDGMITNSTWVQTPNGSPLAINLDGLLSHVIDKQTMTNSPDIVESIFGSSMVEDKFNDVFKSYASFLGFMYFQQPTSGFQSNASATTTQNRLLVTIGAAHTMAGLSGLCLLLLAAMIATIPKYGILPRNPTTIIGMAALISPSKRFTSSLENMGSMSEKNIRSRLGSAEYRAYASSHENSYTGRSFYLNTLQSADDNVSSTTEKEDNRMRYPIVLHPVYRLVACLCVVGIVVTLESLLRKSTSNDGLSDLIKADDTPYGWTLLPAVVLSLVSIYYGAIESQIRLLSPYNNLLRGSKFDLTLALDLTDRLAITSLIASTKLRLYATITSIATSFVAFFLTIAASSLFTPVEVSNVVNTTQLPALDTFNYATFWDAHGSGGSRILGANIEYSPFTYADLVLPHLQLRGQLFDEAANITLDNIYTTAMVPAARSYLSCKTFESSELQATFTPVYDPVNGSPLDVIIGNDNGTNLTIQVTLESQLLEAKIGGELQM</sequence>
<proteinExistence type="predicted"/>
<dbReference type="Proteomes" id="UP001497680">
    <property type="component" value="Unassembled WGS sequence"/>
</dbReference>
<comment type="caution">
    <text evidence="1">The sequence shown here is derived from an EMBL/GenBank/DDBJ whole genome shotgun (WGS) entry which is preliminary data.</text>
</comment>
<reference evidence="1 2" key="1">
    <citation type="journal article" date="2022" name="New Phytol.">
        <title>Ecological generalism drives hyperdiversity of secondary metabolite gene clusters in xylarialean endophytes.</title>
        <authorList>
            <person name="Franco M.E.E."/>
            <person name="Wisecaver J.H."/>
            <person name="Arnold A.E."/>
            <person name="Ju Y.M."/>
            <person name="Slot J.C."/>
            <person name="Ahrendt S."/>
            <person name="Moore L.P."/>
            <person name="Eastman K.E."/>
            <person name="Scott K."/>
            <person name="Konkel Z."/>
            <person name="Mondo S.J."/>
            <person name="Kuo A."/>
            <person name="Hayes R.D."/>
            <person name="Haridas S."/>
            <person name="Andreopoulos B."/>
            <person name="Riley R."/>
            <person name="LaButti K."/>
            <person name="Pangilinan J."/>
            <person name="Lipzen A."/>
            <person name="Amirebrahimi M."/>
            <person name="Yan J."/>
            <person name="Adam C."/>
            <person name="Keymanesh K."/>
            <person name="Ng V."/>
            <person name="Louie K."/>
            <person name="Northen T."/>
            <person name="Drula E."/>
            <person name="Henrissat B."/>
            <person name="Hsieh H.M."/>
            <person name="Youens-Clark K."/>
            <person name="Lutzoni F."/>
            <person name="Miadlikowska J."/>
            <person name="Eastwood D.C."/>
            <person name="Hamelin R.C."/>
            <person name="Grigoriev I.V."/>
            <person name="U'Ren J.M."/>
        </authorList>
    </citation>
    <scope>NUCLEOTIDE SEQUENCE [LARGE SCALE GENOMIC DNA]</scope>
    <source>
        <strain evidence="1 2">ER1909</strain>
    </source>
</reference>
<protein>
    <submittedName>
        <fullName evidence="1">Uncharacterized protein</fullName>
    </submittedName>
</protein>
<gene>
    <name evidence="1" type="ORF">F4821DRAFT_264470</name>
</gene>
<name>A0ACC0CNM1_9PEZI</name>
<organism evidence="1 2">
    <name type="scientific">Hypoxylon rubiginosum</name>
    <dbReference type="NCBI Taxonomy" id="110542"/>
    <lineage>
        <taxon>Eukaryota</taxon>
        <taxon>Fungi</taxon>
        <taxon>Dikarya</taxon>
        <taxon>Ascomycota</taxon>
        <taxon>Pezizomycotina</taxon>
        <taxon>Sordariomycetes</taxon>
        <taxon>Xylariomycetidae</taxon>
        <taxon>Xylariales</taxon>
        <taxon>Hypoxylaceae</taxon>
        <taxon>Hypoxylon</taxon>
    </lineage>
</organism>